<evidence type="ECO:0000256" key="3">
    <source>
        <dbReference type="ARBA" id="ARBA00022692"/>
    </source>
</evidence>
<dbReference type="PATRIC" id="fig|570156.3.peg.434"/>
<organism evidence="8 9">
    <name type="scientific">Pseudoalteromonas lipolytica</name>
    <dbReference type="NCBI Taxonomy" id="570156"/>
    <lineage>
        <taxon>Bacteria</taxon>
        <taxon>Pseudomonadati</taxon>
        <taxon>Pseudomonadota</taxon>
        <taxon>Gammaproteobacteria</taxon>
        <taxon>Alteromonadales</taxon>
        <taxon>Pseudoalteromonadaceae</taxon>
        <taxon>Pseudoalteromonas</taxon>
    </lineage>
</organism>
<proteinExistence type="predicted"/>
<evidence type="ECO:0000313" key="9">
    <source>
        <dbReference type="Proteomes" id="UP000050378"/>
    </source>
</evidence>
<dbReference type="STRING" id="570156.AOG27_02200"/>
<dbReference type="Proteomes" id="UP000050378">
    <property type="component" value="Unassembled WGS sequence"/>
</dbReference>
<feature type="domain" description="ComEC/Rec2-related protein" evidence="7">
    <location>
        <begin position="217"/>
        <end position="487"/>
    </location>
</feature>
<evidence type="ECO:0000259" key="7">
    <source>
        <dbReference type="Pfam" id="PF03772"/>
    </source>
</evidence>
<keyword evidence="5 6" id="KW-0472">Membrane</keyword>
<dbReference type="Gene3D" id="3.60.15.10">
    <property type="entry name" value="Ribonuclease Z/Hydroxyacylglutathione hydrolase-like"/>
    <property type="match status" value="1"/>
</dbReference>
<feature type="transmembrane region" description="Helical" evidence="6">
    <location>
        <begin position="58"/>
        <end position="78"/>
    </location>
</feature>
<keyword evidence="4 6" id="KW-1133">Transmembrane helix</keyword>
<evidence type="ECO:0000256" key="6">
    <source>
        <dbReference type="SAM" id="Phobius"/>
    </source>
</evidence>
<feature type="transmembrane region" description="Helical" evidence="6">
    <location>
        <begin position="12"/>
        <end position="29"/>
    </location>
</feature>
<comment type="caution">
    <text evidence="8">The sequence shown here is derived from an EMBL/GenBank/DDBJ whole genome shotgun (WGS) entry which is preliminary data.</text>
</comment>
<dbReference type="InterPro" id="IPR052159">
    <property type="entry name" value="Competence_DNA_uptake"/>
</dbReference>
<dbReference type="AlphaFoldDB" id="A0A0P7D7N5"/>
<feature type="transmembrane region" description="Helical" evidence="6">
    <location>
        <begin position="469"/>
        <end position="486"/>
    </location>
</feature>
<feature type="transmembrane region" description="Helical" evidence="6">
    <location>
        <begin position="406"/>
        <end position="430"/>
    </location>
</feature>
<dbReference type="InterPro" id="IPR004477">
    <property type="entry name" value="ComEC_N"/>
</dbReference>
<evidence type="ECO:0000256" key="2">
    <source>
        <dbReference type="ARBA" id="ARBA00022475"/>
    </source>
</evidence>
<dbReference type="GO" id="GO:0005886">
    <property type="term" value="C:plasma membrane"/>
    <property type="evidence" value="ECO:0007669"/>
    <property type="project" value="UniProtKB-SubCell"/>
</dbReference>
<dbReference type="PANTHER" id="PTHR30619:SF1">
    <property type="entry name" value="RECOMBINATION PROTEIN 2"/>
    <property type="match status" value="1"/>
</dbReference>
<protein>
    <recommendedName>
        <fullName evidence="7">ComEC/Rec2-related protein domain-containing protein</fullName>
    </recommendedName>
</protein>
<reference evidence="8 9" key="1">
    <citation type="submission" date="2015-09" db="EMBL/GenBank/DDBJ databases">
        <title>Draft Genome Sequence of Pseudoalteromonas lipolytica UCD-48B.</title>
        <authorList>
            <person name="Krusor M."/>
            <person name="Coil D.A."/>
            <person name="Lang J.M."/>
            <person name="Eisen J.A."/>
            <person name="Alexiev A."/>
        </authorList>
    </citation>
    <scope>NUCLEOTIDE SEQUENCE [LARGE SCALE GENOMIC DNA]</scope>
    <source>
        <strain evidence="8 9">UCD-48B</strain>
    </source>
</reference>
<dbReference type="PANTHER" id="PTHR30619">
    <property type="entry name" value="DNA INTERNALIZATION/COMPETENCE PROTEIN COMEC/REC2"/>
    <property type="match status" value="1"/>
</dbReference>
<evidence type="ECO:0000256" key="4">
    <source>
        <dbReference type="ARBA" id="ARBA00022989"/>
    </source>
</evidence>
<dbReference type="GO" id="GO:0030420">
    <property type="term" value="P:establishment of competence for transformation"/>
    <property type="evidence" value="ECO:0007669"/>
    <property type="project" value="InterPro"/>
</dbReference>
<dbReference type="PROSITE" id="PS51257">
    <property type="entry name" value="PROKAR_LIPOPROTEIN"/>
    <property type="match status" value="1"/>
</dbReference>
<feature type="transmembrane region" description="Helical" evidence="6">
    <location>
        <begin position="436"/>
        <end position="457"/>
    </location>
</feature>
<dbReference type="InterPro" id="IPR036866">
    <property type="entry name" value="RibonucZ/Hydroxyglut_hydro"/>
</dbReference>
<accession>A0A0P7D7N5</accession>
<dbReference type="NCBIfam" id="TIGR00361">
    <property type="entry name" value="ComEC_Rec2"/>
    <property type="match status" value="1"/>
</dbReference>
<feature type="transmembrane region" description="Helical" evidence="6">
    <location>
        <begin position="330"/>
        <end position="360"/>
    </location>
</feature>
<keyword evidence="3 6" id="KW-0812">Transmembrane</keyword>
<feature type="transmembrane region" description="Helical" evidence="6">
    <location>
        <begin position="380"/>
        <end position="399"/>
    </location>
</feature>
<dbReference type="EMBL" id="LJTC01000002">
    <property type="protein sequence ID" value="KPM84629.1"/>
    <property type="molecule type" value="Genomic_DNA"/>
</dbReference>
<evidence type="ECO:0000256" key="1">
    <source>
        <dbReference type="ARBA" id="ARBA00004651"/>
    </source>
</evidence>
<dbReference type="NCBIfam" id="TIGR00360">
    <property type="entry name" value="ComEC_N-term"/>
    <property type="match status" value="1"/>
</dbReference>
<feature type="transmembrane region" description="Helical" evidence="6">
    <location>
        <begin position="241"/>
        <end position="264"/>
    </location>
</feature>
<dbReference type="Pfam" id="PF03772">
    <property type="entry name" value="Competence"/>
    <property type="match status" value="1"/>
</dbReference>
<comment type="subcellular location">
    <subcellularLocation>
        <location evidence="1">Cell membrane</location>
        <topology evidence="1">Multi-pass membrane protein</topology>
    </subcellularLocation>
</comment>
<sequence>MDRFLSHLKQPFTSIWLCSGFVIGCFFTLYTFGTAAFYIMSFAVLLAGAYFKPFLTLLSGFICAILVVIFHYFIFYSISDCKIDYQQSRLVRFEVVETYSEQSPYYIKASLKHIESCPTSIRPAPNAMLSITSDKPVTSGDELSAVLKLKPYRSVKNFYSFNRERQALLERVFYKGRSVGEVSYLNHHQYDSLRVSYRTYIDKITANTRLQWLYYALLTGDKSKIGYEDRKHLRELGLSHLLAISGLHIGLIFAVGFYTSKWLLRVSHFRVSQSIQLNKLFVVIGFSCSLVYVYLSDFIVSASRALLMLGCYLVIYNLGKNPVRWRSILYALSVVLFIDPFTLLNPGLYFSFLAVTIIFLLTKKTINLSLSFLKRFVQLLQVQCALFVGLLPLSLYYFSGTSVIGLLINLIAVPLVGVLLLPLLVFYSLISSLLDISGLLSLIDIALYFSYQLLLSIPNDWRWLSFNEFNFSLLIISYITLLLLYFSPNKYVCLIPVCIYAVDSKLQSEAKFQLDVFDVGHGLMVMVSSKNKAIIYDLGPQYFGRYDYVHHVLLNNINKQQLSVIDTIISHLDNDHSGGLASWKEAGYQHTLATFHPQGLLNKCKTTTIKLAELNIRSFTAKVEKASRNDQSCLLKVTGFNYSLLLTGDISAAAEAKLVEEEVDLRATILISPHHGSNTSSSYEFIDAVNPEVVIHSSAYQGQWHFPHPEVVNRYNQHHIQQLSTAKYGHIRIKFYSDTYRLEFAREQESYWFEQD</sequence>
<feature type="transmembrane region" description="Helical" evidence="6">
    <location>
        <begin position="301"/>
        <end position="318"/>
    </location>
</feature>
<name>A0A0P7D7N5_9GAMM</name>
<keyword evidence="2" id="KW-1003">Cell membrane</keyword>
<dbReference type="SUPFAM" id="SSF56281">
    <property type="entry name" value="Metallo-hydrolase/oxidoreductase"/>
    <property type="match status" value="1"/>
</dbReference>
<evidence type="ECO:0000256" key="5">
    <source>
        <dbReference type="ARBA" id="ARBA00023136"/>
    </source>
</evidence>
<dbReference type="InterPro" id="IPR004797">
    <property type="entry name" value="Competence_ComEC/Rec2"/>
</dbReference>
<evidence type="ECO:0000313" key="8">
    <source>
        <dbReference type="EMBL" id="KPM84629.1"/>
    </source>
</evidence>
<gene>
    <name evidence="8" type="ORF">AOG27_02200</name>
</gene>